<sequence length="1059" mass="121117">MKICESSSSISLFLYLTLLLILKPRGVVPNPISNKIFSPSTSIPAPQIKYDVFVSFRGSDIRKNFLSHVLDALSRKGIIVFSDKKLITGDELSAIQRAIEKSLISLVIFSPNFASSHWCLDELVKIVECRANYGRVLMPVFYQVYPSDVRHQNGTYRDAFAQHEQKYSSYKVLSWRSALKQSANMSGFDSSLFSDDAKLVEEIVQNVLIKLNQVDQGKSKGLVGIEKKISPIESLLHLESEDVRVLGIWGMPGIGKTTIAEEVFRRLRSKYESCYFMANVREESERCGTNSLRLRKIILSTLLKEENLKDELINGLPPLVKKRLHRMKVLIVLDDIKDAEQLEVLIGTVDWLGPRSRIIITTRDKQVLAGKVDDIYEVEPLDSAESFQLFNLHAFTKHEHLEMEYYELSKKMVDYTAGVPLVLKALANLLCGKDKDIWESQAKILKIEQIENVHVVFRLIYTNLDSHEKNILLDIACFFDGLKLKLDLIKLLLKDRHYSVSTKLDRLKDKALVTISQQSIVSMHDIIQETAWEIVRQESVEEPGSRSRLLNPDDIYHVLKDDKGGEAIRSMAIRLSEIKELHLSPRVFAKMSKLKFLDIYTNGSQNEGRLSLPRGLEFLPNELRYLRWEYYPLESLPSKFSAENLVRLSLPYSRLKKLWNGVKDIVNLNVLILSSSTFLTELPDFSKAASLEVINLRLCLKELDLSGCISLTSLQSNDTHLSSLRYLSLYNCTSVKEFSVTSKHMNILDLEGTSIKNLPSSIGLQTKLEKLYLAHTHIQSLPKSIRNLTRLRHLDLHLCSELQTLPELAQSLEILDACGCLSLENVAFRSTASEQLKEKRKRVIFWNCLKLNEPSLKAIELNAQINMMSFSYQHISTWDRDHDHNHNHNHSIYVYPGSEIPEWLEYSTTTHDYITIDLSSAPYFSKLGFIFGFIIPTNSSEGQIVKLKISDGQDKGIKMYLSRPRRGIESDHVYLMYDRRCSHYLASRVNDQSKIKIQVRASLKTPTLQYVPVQLRGFGVSLVTPSKYDKFKQQLEFRDRSVVPINMCPVEEISKFLGI</sequence>
<dbReference type="InterPro" id="IPR002182">
    <property type="entry name" value="NB-ARC"/>
</dbReference>
<dbReference type="Gene3D" id="3.40.50.300">
    <property type="entry name" value="P-loop containing nucleotide triphosphate hydrolases"/>
    <property type="match status" value="1"/>
</dbReference>
<keyword evidence="5" id="KW-0732">Signal</keyword>
<dbReference type="FunFam" id="3.40.50.10140:FF:000007">
    <property type="entry name" value="Disease resistance protein (TIR-NBS-LRR class)"/>
    <property type="match status" value="1"/>
</dbReference>
<dbReference type="EnsemblPlants" id="AET01732">
    <property type="protein sequence ID" value="AET01732"/>
    <property type="gene ID" value="MTR_8g020360"/>
</dbReference>
<dbReference type="SUPFAM" id="SSF46785">
    <property type="entry name" value="Winged helix' DNA-binding domain"/>
    <property type="match status" value="1"/>
</dbReference>
<dbReference type="PROSITE" id="PS50104">
    <property type="entry name" value="TIR"/>
    <property type="match status" value="1"/>
</dbReference>
<proteinExistence type="predicted"/>
<dbReference type="eggNOG" id="ENOG502QQJE">
    <property type="taxonomic scope" value="Eukaryota"/>
</dbReference>
<dbReference type="SUPFAM" id="SSF52058">
    <property type="entry name" value="L domain-like"/>
    <property type="match status" value="1"/>
</dbReference>
<dbReference type="PANTHER" id="PTHR11017:SF398">
    <property type="entry name" value="RESISTANCE PROTEIN (TIR-NBS-LRR CLASS), PUTATIVE-RELATED"/>
    <property type="match status" value="1"/>
</dbReference>
<keyword evidence="3" id="KW-0611">Plant defense</keyword>
<dbReference type="PANTHER" id="PTHR11017">
    <property type="entry name" value="LEUCINE-RICH REPEAT-CONTAINING PROTEIN"/>
    <property type="match status" value="1"/>
</dbReference>
<dbReference type="InterPro" id="IPR032675">
    <property type="entry name" value="LRR_dom_sf"/>
</dbReference>
<dbReference type="SMART" id="SM00255">
    <property type="entry name" value="TIR"/>
    <property type="match status" value="1"/>
</dbReference>
<feature type="chain" id="PRO_5014574072" evidence="5">
    <location>
        <begin position="30"/>
        <end position="1059"/>
    </location>
</feature>
<dbReference type="InterPro" id="IPR011713">
    <property type="entry name" value="Leu-rich_rpt_3"/>
</dbReference>
<reference evidence="7 9" key="1">
    <citation type="journal article" date="2011" name="Nature">
        <title>The Medicago genome provides insight into the evolution of rhizobial symbioses.</title>
        <authorList>
            <person name="Young N.D."/>
            <person name="Debelle F."/>
            <person name="Oldroyd G.E."/>
            <person name="Geurts R."/>
            <person name="Cannon S.B."/>
            <person name="Udvardi M.K."/>
            <person name="Benedito V.A."/>
            <person name="Mayer K.F."/>
            <person name="Gouzy J."/>
            <person name="Schoof H."/>
            <person name="Van de Peer Y."/>
            <person name="Proost S."/>
            <person name="Cook D.R."/>
            <person name="Meyers B.C."/>
            <person name="Spannagl M."/>
            <person name="Cheung F."/>
            <person name="De Mita S."/>
            <person name="Krishnakumar V."/>
            <person name="Gundlach H."/>
            <person name="Zhou S."/>
            <person name="Mudge J."/>
            <person name="Bharti A.K."/>
            <person name="Murray J.D."/>
            <person name="Naoumkina M.A."/>
            <person name="Rosen B."/>
            <person name="Silverstein K.A."/>
            <person name="Tang H."/>
            <person name="Rombauts S."/>
            <person name="Zhao P.X."/>
            <person name="Zhou P."/>
            <person name="Barbe V."/>
            <person name="Bardou P."/>
            <person name="Bechner M."/>
            <person name="Bellec A."/>
            <person name="Berger A."/>
            <person name="Berges H."/>
            <person name="Bidwell S."/>
            <person name="Bisseling T."/>
            <person name="Choisne N."/>
            <person name="Couloux A."/>
            <person name="Denny R."/>
            <person name="Deshpande S."/>
            <person name="Dai X."/>
            <person name="Doyle J.J."/>
            <person name="Dudez A.M."/>
            <person name="Farmer A.D."/>
            <person name="Fouteau S."/>
            <person name="Franken C."/>
            <person name="Gibelin C."/>
            <person name="Gish J."/>
            <person name="Goldstein S."/>
            <person name="Gonzalez A.J."/>
            <person name="Green P.J."/>
            <person name="Hallab A."/>
            <person name="Hartog M."/>
            <person name="Hua A."/>
            <person name="Humphray S.J."/>
            <person name="Jeong D.H."/>
            <person name="Jing Y."/>
            <person name="Jocker A."/>
            <person name="Kenton S.M."/>
            <person name="Kim D.J."/>
            <person name="Klee K."/>
            <person name="Lai H."/>
            <person name="Lang C."/>
            <person name="Lin S."/>
            <person name="Macmil S.L."/>
            <person name="Magdelenat G."/>
            <person name="Matthews L."/>
            <person name="McCorrison J."/>
            <person name="Monaghan E.L."/>
            <person name="Mun J.H."/>
            <person name="Najar F.Z."/>
            <person name="Nicholson C."/>
            <person name="Noirot C."/>
            <person name="O'Bleness M."/>
            <person name="Paule C.R."/>
            <person name="Poulain J."/>
            <person name="Prion F."/>
            <person name="Qin B."/>
            <person name="Qu C."/>
            <person name="Retzel E.F."/>
            <person name="Riddle C."/>
            <person name="Sallet E."/>
            <person name="Samain S."/>
            <person name="Samson N."/>
            <person name="Sanders I."/>
            <person name="Saurat O."/>
            <person name="Scarpelli C."/>
            <person name="Schiex T."/>
            <person name="Segurens B."/>
            <person name="Severin A.J."/>
            <person name="Sherrier D.J."/>
            <person name="Shi R."/>
            <person name="Sims S."/>
            <person name="Singer S.R."/>
            <person name="Sinharoy S."/>
            <person name="Sterck L."/>
            <person name="Viollet A."/>
            <person name="Wang B.B."/>
            <person name="Wang K."/>
            <person name="Wang M."/>
            <person name="Wang X."/>
            <person name="Warfsmann J."/>
            <person name="Weissenbach J."/>
            <person name="White D.D."/>
            <person name="White J.D."/>
            <person name="Wiley G.B."/>
            <person name="Wincker P."/>
            <person name="Xing Y."/>
            <person name="Yang L."/>
            <person name="Yao Z."/>
            <person name="Ying F."/>
            <person name="Zhai J."/>
            <person name="Zhou L."/>
            <person name="Zuber A."/>
            <person name="Denarie J."/>
            <person name="Dixon R.A."/>
            <person name="May G.D."/>
            <person name="Schwartz D.C."/>
            <person name="Rogers J."/>
            <person name="Quetier F."/>
            <person name="Town C.D."/>
            <person name="Roe B.A."/>
        </authorList>
    </citation>
    <scope>NUCLEOTIDE SEQUENCE [LARGE SCALE GENOMIC DNA]</scope>
    <source>
        <strain evidence="7">A17</strain>
        <strain evidence="8 9">cv. Jemalong A17</strain>
    </source>
</reference>
<keyword evidence="9" id="KW-1185">Reference proteome</keyword>
<dbReference type="Proteomes" id="UP000002051">
    <property type="component" value="Chromosome 8"/>
</dbReference>
<dbReference type="InterPro" id="IPR000157">
    <property type="entry name" value="TIR_dom"/>
</dbReference>
<dbReference type="Gene3D" id="3.40.50.10140">
    <property type="entry name" value="Toll/interleukin-1 receptor homology (TIR) domain"/>
    <property type="match status" value="1"/>
</dbReference>
<protein>
    <submittedName>
        <fullName evidence="7">Disease resistance protein (TIR-NBS-LRR class), putative</fullName>
    </submittedName>
</protein>
<dbReference type="Pfam" id="PF01582">
    <property type="entry name" value="TIR"/>
    <property type="match status" value="1"/>
</dbReference>
<dbReference type="SUPFAM" id="SSF52540">
    <property type="entry name" value="P-loop containing nucleoside triphosphate hydrolases"/>
    <property type="match status" value="1"/>
</dbReference>
<keyword evidence="4" id="KW-0520">NAD</keyword>
<reference evidence="7 9" key="2">
    <citation type="journal article" date="2014" name="BMC Genomics">
        <title>An improved genome release (version Mt4.0) for the model legume Medicago truncatula.</title>
        <authorList>
            <person name="Tang H."/>
            <person name="Krishnakumar V."/>
            <person name="Bidwell S."/>
            <person name="Rosen B."/>
            <person name="Chan A."/>
            <person name="Zhou S."/>
            <person name="Gentzbittel L."/>
            <person name="Childs K.L."/>
            <person name="Yandell M."/>
            <person name="Gundlach H."/>
            <person name="Mayer K.F."/>
            <person name="Schwartz D.C."/>
            <person name="Town C.D."/>
        </authorList>
    </citation>
    <scope>GENOME REANNOTATION</scope>
    <source>
        <strain evidence="8 9">cv. Jemalong A17</strain>
    </source>
</reference>
<dbReference type="Pfam" id="PF23282">
    <property type="entry name" value="WHD_ROQ1"/>
    <property type="match status" value="1"/>
</dbReference>
<dbReference type="HOGENOM" id="CLU_001561_0_0_1"/>
<feature type="domain" description="TIR" evidence="6">
    <location>
        <begin position="48"/>
        <end position="211"/>
    </location>
</feature>
<evidence type="ECO:0000313" key="9">
    <source>
        <dbReference type="Proteomes" id="UP000002051"/>
    </source>
</evidence>
<dbReference type="InterPro" id="IPR042197">
    <property type="entry name" value="Apaf_helical"/>
</dbReference>
<dbReference type="AlphaFoldDB" id="G7L6S8"/>
<keyword evidence="1" id="KW-0433">Leucine-rich repeat</keyword>
<dbReference type="Gene3D" id="1.10.8.430">
    <property type="entry name" value="Helical domain of apoptotic protease-activating factors"/>
    <property type="match status" value="1"/>
</dbReference>
<evidence type="ECO:0000256" key="3">
    <source>
        <dbReference type="ARBA" id="ARBA00022821"/>
    </source>
</evidence>
<evidence type="ECO:0000256" key="5">
    <source>
        <dbReference type="SAM" id="SignalP"/>
    </source>
</evidence>
<accession>A0A0C3XXJ3</accession>
<dbReference type="Pfam" id="PF07725">
    <property type="entry name" value="LRR_3"/>
    <property type="match status" value="1"/>
</dbReference>
<evidence type="ECO:0000256" key="1">
    <source>
        <dbReference type="ARBA" id="ARBA00022614"/>
    </source>
</evidence>
<evidence type="ECO:0000256" key="4">
    <source>
        <dbReference type="ARBA" id="ARBA00023027"/>
    </source>
</evidence>
<evidence type="ECO:0000313" key="8">
    <source>
        <dbReference type="EnsemblPlants" id="AET01732"/>
    </source>
</evidence>
<dbReference type="InterPro" id="IPR036390">
    <property type="entry name" value="WH_DNA-bd_sf"/>
</dbReference>
<evidence type="ECO:0000256" key="2">
    <source>
        <dbReference type="ARBA" id="ARBA00022737"/>
    </source>
</evidence>
<dbReference type="Pfam" id="PF00931">
    <property type="entry name" value="NB-ARC"/>
    <property type="match status" value="1"/>
</dbReference>
<dbReference type="GO" id="GO:0006952">
    <property type="term" value="P:defense response"/>
    <property type="evidence" value="ECO:0007669"/>
    <property type="project" value="UniProtKB-KW"/>
</dbReference>
<dbReference type="InterPro" id="IPR027417">
    <property type="entry name" value="P-loop_NTPase"/>
</dbReference>
<dbReference type="GO" id="GO:0043531">
    <property type="term" value="F:ADP binding"/>
    <property type="evidence" value="ECO:0007669"/>
    <property type="project" value="InterPro"/>
</dbReference>
<accession>G7L6S8</accession>
<dbReference type="InterPro" id="IPR035897">
    <property type="entry name" value="Toll_tir_struct_dom_sf"/>
</dbReference>
<dbReference type="InterPro" id="IPR044974">
    <property type="entry name" value="Disease_R_plants"/>
</dbReference>
<feature type="signal peptide" evidence="5">
    <location>
        <begin position="1"/>
        <end position="29"/>
    </location>
</feature>
<evidence type="ECO:0000259" key="6">
    <source>
        <dbReference type="PROSITE" id="PS50104"/>
    </source>
</evidence>
<dbReference type="PaxDb" id="3880-AET01732"/>
<dbReference type="PRINTS" id="PR00364">
    <property type="entry name" value="DISEASERSIST"/>
</dbReference>
<gene>
    <name evidence="7" type="ordered locus">MTR_8g020360</name>
</gene>
<organism evidence="7 9">
    <name type="scientific">Medicago truncatula</name>
    <name type="common">Barrel medic</name>
    <name type="synonym">Medicago tribuloides</name>
    <dbReference type="NCBI Taxonomy" id="3880"/>
    <lineage>
        <taxon>Eukaryota</taxon>
        <taxon>Viridiplantae</taxon>
        <taxon>Streptophyta</taxon>
        <taxon>Embryophyta</taxon>
        <taxon>Tracheophyta</taxon>
        <taxon>Spermatophyta</taxon>
        <taxon>Magnoliopsida</taxon>
        <taxon>eudicotyledons</taxon>
        <taxon>Gunneridae</taxon>
        <taxon>Pentapetalae</taxon>
        <taxon>rosids</taxon>
        <taxon>fabids</taxon>
        <taxon>Fabales</taxon>
        <taxon>Fabaceae</taxon>
        <taxon>Papilionoideae</taxon>
        <taxon>50 kb inversion clade</taxon>
        <taxon>NPAAA clade</taxon>
        <taxon>Hologalegina</taxon>
        <taxon>IRL clade</taxon>
        <taxon>Trifolieae</taxon>
        <taxon>Medicago</taxon>
    </lineage>
</organism>
<dbReference type="InterPro" id="IPR058192">
    <property type="entry name" value="WHD_ROQ1-like"/>
</dbReference>
<dbReference type="SUPFAM" id="SSF52200">
    <property type="entry name" value="Toll/Interleukin receptor TIR domain"/>
    <property type="match status" value="1"/>
</dbReference>
<name>G7L6S8_MEDTR</name>
<dbReference type="Gene3D" id="3.80.10.10">
    <property type="entry name" value="Ribonuclease Inhibitor"/>
    <property type="match status" value="2"/>
</dbReference>
<dbReference type="GO" id="GO:0007165">
    <property type="term" value="P:signal transduction"/>
    <property type="evidence" value="ECO:0007669"/>
    <property type="project" value="InterPro"/>
</dbReference>
<evidence type="ECO:0000313" key="7">
    <source>
        <dbReference type="EMBL" id="AET01732.2"/>
    </source>
</evidence>
<keyword evidence="2" id="KW-0677">Repeat</keyword>
<dbReference type="EMBL" id="CM001224">
    <property type="protein sequence ID" value="AET01732.2"/>
    <property type="molecule type" value="Genomic_DNA"/>
</dbReference>
<reference evidence="8" key="3">
    <citation type="submission" date="2015-04" db="UniProtKB">
        <authorList>
            <consortium name="EnsemblPlants"/>
        </authorList>
    </citation>
    <scope>IDENTIFICATION</scope>
    <source>
        <strain evidence="8">cv. Jemalong A17</strain>
    </source>
</reference>